<dbReference type="InterPro" id="IPR041628">
    <property type="entry name" value="ChlI/MoxR_AAA_lid"/>
</dbReference>
<dbReference type="PANTHER" id="PTHR42759">
    <property type="entry name" value="MOXR FAMILY PROTEIN"/>
    <property type="match status" value="1"/>
</dbReference>
<evidence type="ECO:0000259" key="1">
    <source>
        <dbReference type="PROSITE" id="PS50045"/>
    </source>
</evidence>
<dbReference type="InterPro" id="IPR027417">
    <property type="entry name" value="P-loop_NTPase"/>
</dbReference>
<reference evidence="2 3" key="1">
    <citation type="submission" date="2021-12" db="EMBL/GenBank/DDBJ databases">
        <title>Discovery of the Pendulisporaceae a myxobacterial family with distinct sporulation behavior and unique specialized metabolism.</title>
        <authorList>
            <person name="Garcia R."/>
            <person name="Popoff A."/>
            <person name="Bader C.D."/>
            <person name="Loehr J."/>
            <person name="Walesch S."/>
            <person name="Walt C."/>
            <person name="Boldt J."/>
            <person name="Bunk B."/>
            <person name="Haeckl F.J.F.P.J."/>
            <person name="Gunesch A.P."/>
            <person name="Birkelbach J."/>
            <person name="Nuebel U."/>
            <person name="Pietschmann T."/>
            <person name="Bach T."/>
            <person name="Mueller R."/>
        </authorList>
    </citation>
    <scope>NUCLEOTIDE SEQUENCE [LARGE SCALE GENOMIC DNA]</scope>
    <source>
        <strain evidence="2 3">MSr12523</strain>
    </source>
</reference>
<organism evidence="2 3">
    <name type="scientific">Pendulispora brunnea</name>
    <dbReference type="NCBI Taxonomy" id="2905690"/>
    <lineage>
        <taxon>Bacteria</taxon>
        <taxon>Pseudomonadati</taxon>
        <taxon>Myxococcota</taxon>
        <taxon>Myxococcia</taxon>
        <taxon>Myxococcales</taxon>
        <taxon>Sorangiineae</taxon>
        <taxon>Pendulisporaceae</taxon>
        <taxon>Pendulispora</taxon>
    </lineage>
</organism>
<dbReference type="PIRSF" id="PIRSF002849">
    <property type="entry name" value="AAA_ATPase_chaperone_MoxR_prd"/>
    <property type="match status" value="1"/>
</dbReference>
<dbReference type="Gene3D" id="1.10.8.80">
    <property type="entry name" value="Magnesium chelatase subunit I, C-Terminal domain"/>
    <property type="match status" value="1"/>
</dbReference>
<accession>A0ABZ2KBD8</accession>
<evidence type="ECO:0000313" key="3">
    <source>
        <dbReference type="Proteomes" id="UP001379533"/>
    </source>
</evidence>
<evidence type="ECO:0000313" key="2">
    <source>
        <dbReference type="EMBL" id="WXA96002.1"/>
    </source>
</evidence>
<dbReference type="InterPro" id="IPR002078">
    <property type="entry name" value="Sigma_54_int"/>
</dbReference>
<protein>
    <submittedName>
        <fullName evidence="2">MoxR family ATPase</fullName>
    </submittedName>
</protein>
<feature type="domain" description="Sigma-54 factor interaction" evidence="1">
    <location>
        <begin position="33"/>
        <end position="150"/>
    </location>
</feature>
<dbReference type="EMBL" id="CP089982">
    <property type="protein sequence ID" value="WXA96002.1"/>
    <property type="molecule type" value="Genomic_DNA"/>
</dbReference>
<dbReference type="RefSeq" id="WP_394846615.1">
    <property type="nucleotide sequence ID" value="NZ_CP089982.1"/>
</dbReference>
<dbReference type="PANTHER" id="PTHR42759:SF1">
    <property type="entry name" value="MAGNESIUM-CHELATASE SUBUNIT CHLD"/>
    <property type="match status" value="1"/>
</dbReference>
<dbReference type="SUPFAM" id="SSF52540">
    <property type="entry name" value="P-loop containing nucleoside triphosphate hydrolases"/>
    <property type="match status" value="1"/>
</dbReference>
<name>A0ABZ2KBD8_9BACT</name>
<dbReference type="InterPro" id="IPR050764">
    <property type="entry name" value="CbbQ/NirQ/NorQ/GpvN"/>
</dbReference>
<dbReference type="InterPro" id="IPR011703">
    <property type="entry name" value="ATPase_AAA-3"/>
</dbReference>
<dbReference type="Pfam" id="PF07726">
    <property type="entry name" value="AAA_3"/>
    <property type="match status" value="1"/>
</dbReference>
<dbReference type="Proteomes" id="UP001379533">
    <property type="component" value="Chromosome"/>
</dbReference>
<sequence>MDAEQFRTTYERIRQQMSKVIVGQEELVHGVLVATLAQGHALVEGAPGLGKTLVARTLGVVSSCIFKRIQFTPDLMPSDVTGSSVFDRTTGSFTFVAGPIFTQLLLADEINRAPAKTQSALLEAMQDRQVTVDGHSRPLPLPFVVVATQNPVESQGTYPLPEAQLDRFLVKLTVLDPPREVEQKIVLFHARGFDPTDLSRLEPATSPDELLKMQRFAAQVRVDEAIIAYIVDLVRRTREDRAIELGASPRASIALLKTAQVIAASSGRDFVTPDDVKPMVAPVLRHRVMLHPDAQLQGVTADDRILDIVRSAPVPRVG</sequence>
<gene>
    <name evidence="2" type="ORF">LZC95_04010</name>
</gene>
<dbReference type="Gene3D" id="3.40.50.300">
    <property type="entry name" value="P-loop containing nucleotide triphosphate hydrolases"/>
    <property type="match status" value="1"/>
</dbReference>
<proteinExistence type="predicted"/>
<keyword evidence="3" id="KW-1185">Reference proteome</keyword>
<dbReference type="Pfam" id="PF17863">
    <property type="entry name" value="AAA_lid_2"/>
    <property type="match status" value="1"/>
</dbReference>
<dbReference type="PROSITE" id="PS50045">
    <property type="entry name" value="SIGMA54_INTERACT_4"/>
    <property type="match status" value="1"/>
</dbReference>